<keyword evidence="6" id="KW-1185">Reference proteome</keyword>
<evidence type="ECO:0000256" key="1">
    <source>
        <dbReference type="ARBA" id="ARBA00022737"/>
    </source>
</evidence>
<dbReference type="InterPro" id="IPR050230">
    <property type="entry name" value="CALM/Myosin/TropC-like"/>
</dbReference>
<protein>
    <recommendedName>
        <fullName evidence="4">EF-hand domain-containing protein</fullName>
    </recommendedName>
</protein>
<proteinExistence type="predicted"/>
<dbReference type="OrthoDB" id="26525at2759"/>
<dbReference type="GO" id="GO:0016460">
    <property type="term" value="C:myosin II complex"/>
    <property type="evidence" value="ECO:0007669"/>
    <property type="project" value="TreeGrafter"/>
</dbReference>
<feature type="domain" description="EF-hand" evidence="4">
    <location>
        <begin position="20"/>
        <end position="55"/>
    </location>
</feature>
<keyword evidence="2" id="KW-0106">Calcium</keyword>
<dbReference type="Pfam" id="PF13499">
    <property type="entry name" value="EF-hand_7"/>
    <property type="match status" value="2"/>
</dbReference>
<organism evidence="5 6">
    <name type="scientific">Adiantum capillus-veneris</name>
    <name type="common">Maidenhair fern</name>
    <dbReference type="NCBI Taxonomy" id="13818"/>
    <lineage>
        <taxon>Eukaryota</taxon>
        <taxon>Viridiplantae</taxon>
        <taxon>Streptophyta</taxon>
        <taxon>Embryophyta</taxon>
        <taxon>Tracheophyta</taxon>
        <taxon>Polypodiopsida</taxon>
        <taxon>Polypodiidae</taxon>
        <taxon>Polypodiales</taxon>
        <taxon>Pteridineae</taxon>
        <taxon>Pteridaceae</taxon>
        <taxon>Vittarioideae</taxon>
        <taxon>Adiantum</taxon>
    </lineage>
</organism>
<sequence length="166" mass="18931">MSMRVASSRMSKTRLPPTDEQRQEIQEAFDLFDTDESGTIDAVELQVAMRALGFEAGYEEIERMIKDIDKDGSGSIDFEEFLQMMTEKMGEKDSEREISKAFRLFVDPNTGTITFDKLKAVANAVGEEITDAELWEMIIEADKDGDQELNENEFMDIMKKANNILH</sequence>
<dbReference type="CDD" id="cd00051">
    <property type="entry name" value="EFh"/>
    <property type="match status" value="2"/>
</dbReference>
<evidence type="ECO:0000256" key="2">
    <source>
        <dbReference type="ARBA" id="ARBA00022837"/>
    </source>
</evidence>
<comment type="caution">
    <text evidence="5">The sequence shown here is derived from an EMBL/GenBank/DDBJ whole genome shotgun (WGS) entry which is preliminary data.</text>
</comment>
<dbReference type="InterPro" id="IPR002048">
    <property type="entry name" value="EF_hand_dom"/>
</dbReference>
<reference evidence="5" key="1">
    <citation type="submission" date="2021-01" db="EMBL/GenBank/DDBJ databases">
        <title>Adiantum capillus-veneris genome.</title>
        <authorList>
            <person name="Fang Y."/>
            <person name="Liao Q."/>
        </authorList>
    </citation>
    <scope>NUCLEOTIDE SEQUENCE</scope>
    <source>
        <strain evidence="5">H3</strain>
        <tissue evidence="5">Leaf</tissue>
    </source>
</reference>
<dbReference type="Proteomes" id="UP000886520">
    <property type="component" value="Chromosome 21"/>
</dbReference>
<dbReference type="PROSITE" id="PS50222">
    <property type="entry name" value="EF_HAND_2"/>
    <property type="match status" value="4"/>
</dbReference>
<dbReference type="EMBL" id="JABFUD020000021">
    <property type="protein sequence ID" value="KAI5063246.1"/>
    <property type="molecule type" value="Genomic_DNA"/>
</dbReference>
<dbReference type="PANTHER" id="PTHR23048">
    <property type="entry name" value="MYOSIN LIGHT CHAIN 1, 3"/>
    <property type="match status" value="1"/>
</dbReference>
<dbReference type="SMART" id="SM00054">
    <property type="entry name" value="EFh"/>
    <property type="match status" value="4"/>
</dbReference>
<feature type="domain" description="EF-hand" evidence="4">
    <location>
        <begin position="56"/>
        <end position="91"/>
    </location>
</feature>
<dbReference type="PROSITE" id="PS00018">
    <property type="entry name" value="EF_HAND_1"/>
    <property type="match status" value="3"/>
</dbReference>
<dbReference type="SUPFAM" id="SSF47473">
    <property type="entry name" value="EF-hand"/>
    <property type="match status" value="1"/>
</dbReference>
<dbReference type="Gene3D" id="1.10.238.10">
    <property type="entry name" value="EF-hand"/>
    <property type="match status" value="2"/>
</dbReference>
<gene>
    <name evidence="5" type="ORF">GOP47_0021793</name>
</gene>
<dbReference type="AlphaFoldDB" id="A0A9D4U836"/>
<feature type="region of interest" description="Disordered" evidence="3">
    <location>
        <begin position="1"/>
        <end position="22"/>
    </location>
</feature>
<feature type="domain" description="EF-hand" evidence="4">
    <location>
        <begin position="93"/>
        <end position="128"/>
    </location>
</feature>
<feature type="domain" description="EF-hand" evidence="4">
    <location>
        <begin position="129"/>
        <end position="164"/>
    </location>
</feature>
<name>A0A9D4U836_ADICA</name>
<dbReference type="PANTHER" id="PTHR23048:SF59">
    <property type="entry name" value="EF-HAND SUPERFAMILY PROTEIN"/>
    <property type="match status" value="1"/>
</dbReference>
<accession>A0A9D4U836</accession>
<evidence type="ECO:0000313" key="6">
    <source>
        <dbReference type="Proteomes" id="UP000886520"/>
    </source>
</evidence>
<dbReference type="GO" id="GO:0005509">
    <property type="term" value="F:calcium ion binding"/>
    <property type="evidence" value="ECO:0007669"/>
    <property type="project" value="InterPro"/>
</dbReference>
<evidence type="ECO:0000259" key="4">
    <source>
        <dbReference type="PROSITE" id="PS50222"/>
    </source>
</evidence>
<evidence type="ECO:0000313" key="5">
    <source>
        <dbReference type="EMBL" id="KAI5063246.1"/>
    </source>
</evidence>
<evidence type="ECO:0000256" key="3">
    <source>
        <dbReference type="SAM" id="MobiDB-lite"/>
    </source>
</evidence>
<dbReference type="InterPro" id="IPR011992">
    <property type="entry name" value="EF-hand-dom_pair"/>
</dbReference>
<dbReference type="InterPro" id="IPR018247">
    <property type="entry name" value="EF_Hand_1_Ca_BS"/>
</dbReference>
<dbReference type="FunFam" id="1.10.238.10:FF:000178">
    <property type="entry name" value="Calmodulin-2 A"/>
    <property type="match status" value="1"/>
</dbReference>
<keyword evidence="1" id="KW-0677">Repeat</keyword>